<evidence type="ECO:0000313" key="5">
    <source>
        <dbReference type="WBParaSite" id="MBELARI_LOCUS20367"/>
    </source>
</evidence>
<feature type="region of interest" description="Disordered" evidence="1">
    <location>
        <begin position="280"/>
        <end position="356"/>
    </location>
</feature>
<dbReference type="PANTHER" id="PTHR47521:SF18">
    <property type="entry name" value="G PROTEIN-COUPLED RECEPTOR-RELATED"/>
    <property type="match status" value="1"/>
</dbReference>
<sequence length="464" mass="54037">MLFPQPRNATYAFEAVVSVLKVVQHSLFGLNVEFDSWNLVFNIVSDIAIVMSTQFMIMLAIERSYAMWTVITYEDSDSALLAFFLSFIMARLWDWLCQFKVVFIVSYTVMLVSCVIFIFFPIACKRAHRTVSHARYATVAQRFRASRNVKAARLLMYLSPYKCVTNLFSLCLYICVFQNTDPLLIPLFSEFYFYYHVAQCFLFMVLTTVLHDSLRETLVQEINLQIKIPGEKETPKEILSVDGQKMMFPAKEEGRIYFDQLALDWGTSIDHRRWGAQQRRIHNDRQNHQSRPKTQSVSPPLPPIQPEEGNRGETRVRFEMVSTTDRQSQEETPNQSLSSASIQEKQRSNVRDDPIITPMLEKYDTIAEEDSLGGLPSSRATNRKNEAQDLRDLHSTRMQRYHRQTTMTMSFDVAPKGDLFPRNESDKKKRIESPWGKDLLQSLPKRKRSRRRIFQTIKMPTIDD</sequence>
<evidence type="ECO:0000256" key="1">
    <source>
        <dbReference type="SAM" id="MobiDB-lite"/>
    </source>
</evidence>
<dbReference type="WBParaSite" id="MBELARI_LOCUS20367">
    <property type="protein sequence ID" value="MBELARI_LOCUS20367"/>
    <property type="gene ID" value="MBELARI_LOCUS20367"/>
</dbReference>
<reference evidence="4 5" key="1">
    <citation type="submission" date="2024-02" db="UniProtKB">
        <authorList>
            <consortium name="WormBaseParasite"/>
        </authorList>
    </citation>
    <scope>IDENTIFICATION</scope>
</reference>
<feature type="transmembrane region" description="Helical" evidence="2">
    <location>
        <begin position="154"/>
        <end position="179"/>
    </location>
</feature>
<keyword evidence="3" id="KW-1185">Reference proteome</keyword>
<dbReference type="PANTHER" id="PTHR47521">
    <property type="entry name" value="SERPENTINE RECEPTOR, CLASS E (EPSILON)-RELATED"/>
    <property type="match status" value="1"/>
</dbReference>
<keyword evidence="2" id="KW-0812">Transmembrane</keyword>
<keyword evidence="2" id="KW-0472">Membrane</keyword>
<evidence type="ECO:0000313" key="3">
    <source>
        <dbReference type="Proteomes" id="UP000887575"/>
    </source>
</evidence>
<feature type="region of interest" description="Disordered" evidence="1">
    <location>
        <begin position="413"/>
        <end position="451"/>
    </location>
</feature>
<evidence type="ECO:0000313" key="4">
    <source>
        <dbReference type="WBParaSite" id="MBELARI_LOCUS1917"/>
    </source>
</evidence>
<feature type="compositionally biased region" description="Basic and acidic residues" evidence="1">
    <location>
        <begin position="419"/>
        <end position="432"/>
    </location>
</feature>
<dbReference type="Proteomes" id="UP000887575">
    <property type="component" value="Unassembled WGS sequence"/>
</dbReference>
<accession>A0AAF3F1H2</accession>
<name>A0AAF3F1H2_9BILA</name>
<organism evidence="3 5">
    <name type="scientific">Mesorhabditis belari</name>
    <dbReference type="NCBI Taxonomy" id="2138241"/>
    <lineage>
        <taxon>Eukaryota</taxon>
        <taxon>Metazoa</taxon>
        <taxon>Ecdysozoa</taxon>
        <taxon>Nematoda</taxon>
        <taxon>Chromadorea</taxon>
        <taxon>Rhabditida</taxon>
        <taxon>Rhabditina</taxon>
        <taxon>Rhabditomorpha</taxon>
        <taxon>Rhabditoidea</taxon>
        <taxon>Rhabditidae</taxon>
        <taxon>Mesorhabditinae</taxon>
        <taxon>Mesorhabditis</taxon>
    </lineage>
</organism>
<feature type="transmembrane region" description="Helical" evidence="2">
    <location>
        <begin position="102"/>
        <end position="123"/>
    </location>
</feature>
<feature type="transmembrane region" description="Helical" evidence="2">
    <location>
        <begin position="191"/>
        <end position="210"/>
    </location>
</feature>
<dbReference type="AlphaFoldDB" id="A0AAF3F1H2"/>
<keyword evidence="2" id="KW-1133">Transmembrane helix</keyword>
<dbReference type="InterPro" id="IPR052860">
    <property type="entry name" value="NRL-GPCR1"/>
</dbReference>
<proteinExistence type="predicted"/>
<feature type="compositionally biased region" description="Polar residues" evidence="1">
    <location>
        <begin position="321"/>
        <end position="343"/>
    </location>
</feature>
<protein>
    <submittedName>
        <fullName evidence="4 5">Uncharacterized protein</fullName>
    </submittedName>
</protein>
<feature type="transmembrane region" description="Helical" evidence="2">
    <location>
        <begin position="39"/>
        <end position="59"/>
    </location>
</feature>
<feature type="compositionally biased region" description="Basic and acidic residues" evidence="1">
    <location>
        <begin position="344"/>
        <end position="354"/>
    </location>
</feature>
<feature type="compositionally biased region" description="Basic and acidic residues" evidence="1">
    <location>
        <begin position="308"/>
        <end position="318"/>
    </location>
</feature>
<evidence type="ECO:0000256" key="2">
    <source>
        <dbReference type="SAM" id="Phobius"/>
    </source>
</evidence>
<dbReference type="WBParaSite" id="MBELARI_LOCUS1917">
    <property type="protein sequence ID" value="MBELARI_LOCUS1917"/>
    <property type="gene ID" value="MBELARI_LOCUS1917"/>
</dbReference>